<name>A0ABD2ZS83_9GENT</name>
<dbReference type="EMBL" id="JBJUIK010000008">
    <property type="protein sequence ID" value="KAL3520503.1"/>
    <property type="molecule type" value="Genomic_DNA"/>
</dbReference>
<protein>
    <submittedName>
        <fullName evidence="1">Uncharacterized protein</fullName>
    </submittedName>
</protein>
<sequence>MLMPTLNQHLGNPLKITSGQDLVHNLFVEVIKVSVEDEPDFFEVCHTTGSDSTAGLQKYKMEVVQYTIDQQPTVELDVANQARDFTSVEHSGKEGTNSRNQCSVKTLESECGIHPKTIDGIYNTTSTETTSKTPEYSSHQVDCVNNYMHVIHHKQNGIVGSPPAPEPQ</sequence>
<reference evidence="1 2" key="1">
    <citation type="submission" date="2024-11" db="EMBL/GenBank/DDBJ databases">
        <title>A near-complete genome assembly of Cinchona calisaya.</title>
        <authorList>
            <person name="Lian D.C."/>
            <person name="Zhao X.W."/>
            <person name="Wei L."/>
        </authorList>
    </citation>
    <scope>NUCLEOTIDE SEQUENCE [LARGE SCALE GENOMIC DNA]</scope>
    <source>
        <tissue evidence="1">Nenye</tissue>
    </source>
</reference>
<comment type="caution">
    <text evidence="1">The sequence shown here is derived from an EMBL/GenBank/DDBJ whole genome shotgun (WGS) entry which is preliminary data.</text>
</comment>
<keyword evidence="2" id="KW-1185">Reference proteome</keyword>
<evidence type="ECO:0000313" key="1">
    <source>
        <dbReference type="EMBL" id="KAL3520503.1"/>
    </source>
</evidence>
<evidence type="ECO:0000313" key="2">
    <source>
        <dbReference type="Proteomes" id="UP001630127"/>
    </source>
</evidence>
<dbReference type="Proteomes" id="UP001630127">
    <property type="component" value="Unassembled WGS sequence"/>
</dbReference>
<organism evidence="1 2">
    <name type="scientific">Cinchona calisaya</name>
    <dbReference type="NCBI Taxonomy" id="153742"/>
    <lineage>
        <taxon>Eukaryota</taxon>
        <taxon>Viridiplantae</taxon>
        <taxon>Streptophyta</taxon>
        <taxon>Embryophyta</taxon>
        <taxon>Tracheophyta</taxon>
        <taxon>Spermatophyta</taxon>
        <taxon>Magnoliopsida</taxon>
        <taxon>eudicotyledons</taxon>
        <taxon>Gunneridae</taxon>
        <taxon>Pentapetalae</taxon>
        <taxon>asterids</taxon>
        <taxon>lamiids</taxon>
        <taxon>Gentianales</taxon>
        <taxon>Rubiaceae</taxon>
        <taxon>Cinchonoideae</taxon>
        <taxon>Cinchoneae</taxon>
        <taxon>Cinchona</taxon>
    </lineage>
</organism>
<dbReference type="AlphaFoldDB" id="A0ABD2ZS83"/>
<accession>A0ABD2ZS83</accession>
<proteinExistence type="predicted"/>
<gene>
    <name evidence="1" type="ORF">ACH5RR_018652</name>
</gene>